<dbReference type="PANTHER" id="PTHR23518">
    <property type="entry name" value="C-METHYLTRANSFERASE"/>
    <property type="match status" value="1"/>
</dbReference>
<keyword evidence="1 4" id="KW-0812">Transmembrane</keyword>
<keyword evidence="7" id="KW-1185">Reference proteome</keyword>
<evidence type="ECO:0000313" key="6">
    <source>
        <dbReference type="EMBL" id="EIJ39302.1"/>
    </source>
</evidence>
<keyword evidence="3 4" id="KW-0472">Membrane</keyword>
<gene>
    <name evidence="6" type="ORF">JoomaDRAFT_2314</name>
</gene>
<keyword evidence="2 4" id="KW-1133">Transmembrane helix</keyword>
<dbReference type="InterPro" id="IPR011701">
    <property type="entry name" value="MFS"/>
</dbReference>
<name>I3C6Q9_9FLAO</name>
<dbReference type="RefSeq" id="WP_008612693.1">
    <property type="nucleotide sequence ID" value="NZ_JH651379.1"/>
</dbReference>
<evidence type="ECO:0000256" key="3">
    <source>
        <dbReference type="ARBA" id="ARBA00023136"/>
    </source>
</evidence>
<feature type="transmembrane region" description="Helical" evidence="4">
    <location>
        <begin position="368"/>
        <end position="386"/>
    </location>
</feature>
<evidence type="ECO:0000256" key="4">
    <source>
        <dbReference type="SAM" id="Phobius"/>
    </source>
</evidence>
<dbReference type="Proteomes" id="UP000004690">
    <property type="component" value="Unassembled WGS sequence"/>
</dbReference>
<dbReference type="Gene3D" id="1.20.1250.20">
    <property type="entry name" value="MFS general substrate transporter like domains"/>
    <property type="match status" value="2"/>
</dbReference>
<accession>I3C6Q9</accession>
<dbReference type="HOGENOM" id="CLU_040020_1_0_10"/>
<feature type="transmembrane region" description="Helical" evidence="4">
    <location>
        <begin position="78"/>
        <end position="101"/>
    </location>
</feature>
<feature type="transmembrane region" description="Helical" evidence="4">
    <location>
        <begin position="300"/>
        <end position="324"/>
    </location>
</feature>
<feature type="domain" description="Major facilitator superfamily (MFS) profile" evidence="5">
    <location>
        <begin position="8"/>
        <end position="390"/>
    </location>
</feature>
<reference evidence="6 7" key="1">
    <citation type="submission" date="2012-02" db="EMBL/GenBank/DDBJ databases">
        <title>Improved High-Quality Draft genome of Joostella marina DSM 19592.</title>
        <authorList>
            <consortium name="US DOE Joint Genome Institute (JGI-PGF)"/>
            <person name="Lucas S."/>
            <person name="Copeland A."/>
            <person name="Lapidus A."/>
            <person name="Bruce D."/>
            <person name="Goodwin L."/>
            <person name="Pitluck S."/>
            <person name="Peters L."/>
            <person name="Chertkov O."/>
            <person name="Ovchinnikova G."/>
            <person name="Kyrpides N."/>
            <person name="Mavromatis K."/>
            <person name="Detter J.C."/>
            <person name="Han C."/>
            <person name="Land M."/>
            <person name="Hauser L."/>
            <person name="Markowitz V."/>
            <person name="Cheng J.-F."/>
            <person name="Hugenholtz P."/>
            <person name="Woyke T."/>
            <person name="Wu D."/>
            <person name="Tindall B."/>
            <person name="Brambilla E."/>
            <person name="Klenk H.-P."/>
            <person name="Eisen J.A."/>
        </authorList>
    </citation>
    <scope>NUCLEOTIDE SEQUENCE [LARGE SCALE GENOMIC DNA]</scope>
    <source>
        <strain evidence="6 7">DSM 19592</strain>
    </source>
</reference>
<dbReference type="PROSITE" id="PS50850">
    <property type="entry name" value="MFS"/>
    <property type="match status" value="1"/>
</dbReference>
<dbReference type="OrthoDB" id="9803985at2"/>
<sequence>MFKNITRLVWILSLVSMFADIASEILYPIIPVYLQNIGFSIFLIGVLEGLAEATAGLSKGYFGNWSDRVGKRMPFVRVGYLLSALSKPMMAVFIYPIWIFFSRTIDRLGKGFRTAPRDALLSGEATLKTKGQVFSFHRGWDTLGAVFGPALALLFLYFYPGQLRWLFYIAFVPGIISVGITYFIKEKPLPTKKQISSPGFFSFFKYWKIASPTYKRLIVGLIAFALFNSSDMLLLLKVNEATGSENNVLTVYIFYNFIYAVAAFPLGLLADHIGIKKIFLFGLILFSGIYFGMAEAGNNTLFYVLFGIYGIYMAATEGISKAWVASLVKNEEVGTAMGLFVALQSIALMVASAFAGLLWTFYGASVTFLLTAIMSILVFLFMLFFVPKTKNKMEHPQ</sequence>
<dbReference type="InterPro" id="IPR020846">
    <property type="entry name" value="MFS_dom"/>
</dbReference>
<evidence type="ECO:0000313" key="7">
    <source>
        <dbReference type="Proteomes" id="UP000004690"/>
    </source>
</evidence>
<proteinExistence type="predicted"/>
<protein>
    <submittedName>
        <fullName evidence="6">Arabinose efflux permease family protein</fullName>
    </submittedName>
</protein>
<evidence type="ECO:0000259" key="5">
    <source>
        <dbReference type="PROSITE" id="PS50850"/>
    </source>
</evidence>
<dbReference type="GO" id="GO:0022857">
    <property type="term" value="F:transmembrane transporter activity"/>
    <property type="evidence" value="ECO:0007669"/>
    <property type="project" value="InterPro"/>
</dbReference>
<feature type="transmembrane region" description="Helical" evidence="4">
    <location>
        <begin position="277"/>
        <end position="294"/>
    </location>
</feature>
<dbReference type="SUPFAM" id="SSF103473">
    <property type="entry name" value="MFS general substrate transporter"/>
    <property type="match status" value="1"/>
</dbReference>
<feature type="transmembrane region" description="Helical" evidence="4">
    <location>
        <begin position="248"/>
        <end position="270"/>
    </location>
</feature>
<dbReference type="CDD" id="cd17370">
    <property type="entry name" value="MFS_MJ1317_like"/>
    <property type="match status" value="1"/>
</dbReference>
<organism evidence="6 7">
    <name type="scientific">Galbibacter orientalis DSM 19592</name>
    <dbReference type="NCBI Taxonomy" id="926559"/>
    <lineage>
        <taxon>Bacteria</taxon>
        <taxon>Pseudomonadati</taxon>
        <taxon>Bacteroidota</taxon>
        <taxon>Flavobacteriia</taxon>
        <taxon>Flavobacteriales</taxon>
        <taxon>Flavobacteriaceae</taxon>
        <taxon>Galbibacter</taxon>
    </lineage>
</organism>
<feature type="transmembrane region" description="Helical" evidence="4">
    <location>
        <begin position="165"/>
        <end position="184"/>
    </location>
</feature>
<feature type="transmembrane region" description="Helical" evidence="4">
    <location>
        <begin position="336"/>
        <end position="362"/>
    </location>
</feature>
<dbReference type="STRING" id="926559.JoomaDRAFT_2314"/>
<feature type="transmembrane region" description="Helical" evidence="4">
    <location>
        <begin position="39"/>
        <end position="58"/>
    </location>
</feature>
<dbReference type="InterPro" id="IPR036259">
    <property type="entry name" value="MFS_trans_sf"/>
</dbReference>
<feature type="transmembrane region" description="Helical" evidence="4">
    <location>
        <begin position="217"/>
        <end position="236"/>
    </location>
</feature>
<dbReference type="EMBL" id="JH651379">
    <property type="protein sequence ID" value="EIJ39302.1"/>
    <property type="molecule type" value="Genomic_DNA"/>
</dbReference>
<feature type="transmembrane region" description="Helical" evidence="4">
    <location>
        <begin position="140"/>
        <end position="159"/>
    </location>
</feature>
<dbReference type="PANTHER" id="PTHR23518:SF2">
    <property type="entry name" value="MAJOR FACILITATOR SUPERFAMILY TRANSPORTER"/>
    <property type="match status" value="1"/>
</dbReference>
<evidence type="ECO:0000256" key="2">
    <source>
        <dbReference type="ARBA" id="ARBA00022989"/>
    </source>
</evidence>
<dbReference type="AlphaFoldDB" id="I3C6Q9"/>
<dbReference type="eggNOG" id="COG2814">
    <property type="taxonomic scope" value="Bacteria"/>
</dbReference>
<evidence type="ECO:0000256" key="1">
    <source>
        <dbReference type="ARBA" id="ARBA00022692"/>
    </source>
</evidence>
<dbReference type="Pfam" id="PF07690">
    <property type="entry name" value="MFS_1"/>
    <property type="match status" value="1"/>
</dbReference>
<feature type="transmembrane region" description="Helical" evidence="4">
    <location>
        <begin position="6"/>
        <end position="27"/>
    </location>
</feature>